<evidence type="ECO:0000313" key="2">
    <source>
        <dbReference type="Proteomes" id="UP001341281"/>
    </source>
</evidence>
<dbReference type="AlphaFoldDB" id="A0AAQ3PSZ8"/>
<keyword evidence="2" id="KW-1185">Reference proteome</keyword>
<organism evidence="1 2">
    <name type="scientific">Paspalum notatum var. saurae</name>
    <dbReference type="NCBI Taxonomy" id="547442"/>
    <lineage>
        <taxon>Eukaryota</taxon>
        <taxon>Viridiplantae</taxon>
        <taxon>Streptophyta</taxon>
        <taxon>Embryophyta</taxon>
        <taxon>Tracheophyta</taxon>
        <taxon>Spermatophyta</taxon>
        <taxon>Magnoliopsida</taxon>
        <taxon>Liliopsida</taxon>
        <taxon>Poales</taxon>
        <taxon>Poaceae</taxon>
        <taxon>PACMAD clade</taxon>
        <taxon>Panicoideae</taxon>
        <taxon>Andropogonodae</taxon>
        <taxon>Paspaleae</taxon>
        <taxon>Paspalinae</taxon>
        <taxon>Paspalum</taxon>
    </lineage>
</organism>
<name>A0AAQ3PSZ8_PASNO</name>
<sequence>MLAPLFPFSRRCLLLVVRNVPPSANNGILVLRCLLLFDVTNYRAWVPSMRWHMRGLHLWEFLTGELPYPPLPQARVGPEVPKKILASFDDLMVSYESQFSAHRLWLDEDARSGSILTTTIED</sequence>
<dbReference type="EMBL" id="CP144745">
    <property type="protein sequence ID" value="WVZ52521.1"/>
    <property type="molecule type" value="Genomic_DNA"/>
</dbReference>
<accession>A0AAQ3PSZ8</accession>
<proteinExistence type="predicted"/>
<reference evidence="1 2" key="1">
    <citation type="submission" date="2024-02" db="EMBL/GenBank/DDBJ databases">
        <title>High-quality chromosome-scale genome assembly of Pensacola bahiagrass (Paspalum notatum Flugge var. saurae).</title>
        <authorList>
            <person name="Vega J.M."/>
            <person name="Podio M."/>
            <person name="Orjuela J."/>
            <person name="Siena L.A."/>
            <person name="Pessino S.C."/>
            <person name="Combes M.C."/>
            <person name="Mariac C."/>
            <person name="Albertini E."/>
            <person name="Pupilli F."/>
            <person name="Ortiz J.P.A."/>
            <person name="Leblanc O."/>
        </authorList>
    </citation>
    <scope>NUCLEOTIDE SEQUENCE [LARGE SCALE GENOMIC DNA]</scope>
    <source>
        <strain evidence="1">R1</strain>
        <tissue evidence="1">Leaf</tissue>
    </source>
</reference>
<dbReference type="Proteomes" id="UP001341281">
    <property type="component" value="Chromosome 01"/>
</dbReference>
<protein>
    <submittedName>
        <fullName evidence="1">Uncharacterized protein</fullName>
    </submittedName>
</protein>
<gene>
    <name evidence="1" type="ORF">U9M48_003569</name>
</gene>
<evidence type="ECO:0000313" key="1">
    <source>
        <dbReference type="EMBL" id="WVZ52521.1"/>
    </source>
</evidence>